<keyword evidence="4 6" id="KW-1133">Transmembrane helix</keyword>
<feature type="transmembrane region" description="Helical" evidence="6">
    <location>
        <begin position="20"/>
        <end position="38"/>
    </location>
</feature>
<evidence type="ECO:0000256" key="6">
    <source>
        <dbReference type="SAM" id="Phobius"/>
    </source>
</evidence>
<dbReference type="PROSITE" id="PS50850">
    <property type="entry name" value="MFS"/>
    <property type="match status" value="1"/>
</dbReference>
<reference evidence="8" key="1">
    <citation type="submission" date="2025-08" db="UniProtKB">
        <authorList>
            <consortium name="RefSeq"/>
        </authorList>
    </citation>
    <scope>IDENTIFICATION</scope>
</reference>
<dbReference type="PRINTS" id="PR01035">
    <property type="entry name" value="TCRTETA"/>
</dbReference>
<dbReference type="GO" id="GO:0016020">
    <property type="term" value="C:membrane"/>
    <property type="evidence" value="ECO:0007669"/>
    <property type="project" value="UniProtKB-SubCell"/>
</dbReference>
<dbReference type="InterPro" id="IPR001958">
    <property type="entry name" value="Tet-R_TetA/multi-R_MdtG-like"/>
</dbReference>
<keyword evidence="2" id="KW-0813">Transport</keyword>
<feature type="transmembrane region" description="Helical" evidence="6">
    <location>
        <begin position="91"/>
        <end position="108"/>
    </location>
</feature>
<sequence length="597" mass="66365">MAQLKLLGPIVKILVKRSGIGAPSVWHAVIVTFLHYFAWGLLTVPFMEKLSKSFGNGVLLVDGLVYGVRGIVAFVSTPVMGAISDFRGRKVVMLLAVVTTYSPIPFMMSNSWWFFALLSVSSIFGSTYSASLAYVADVTSLEDRSKGYGIVASSFGAGIAFSPLLGNFLMHSFGPAPVILIASITGLLNILFIIFGVPESLVFKEMSLVLEETYDNQMLIRENWCQRMEDREEEDLNIEQRTIINFKETETMLKEKGNYHIVNPKVKERLDNGISKNKLEKPILDLQDISEEEPTLKKVNTKHTQNLNNNGTALWYKNELIPEVAEKETKLTKKGENDNGNSRSHLWAVLRESRKDKNMLVVFLISFLTCWPFAGVDSTAPLYLKTNMGFEYEEVSLMLGLLSVLGITSNLLLGYLVSLVGPKWSIQFGLICLLSQLLLLGYGTQHWMFWLASIMAALATIIPAANNSLASIYASPKNQGAVLGIISGIECLSEGLGPAMFGLIFYFFQDDLKIAQKVKSPIPLPFIVGAIMVFVAIILTSLIQNETCEKRQKLYKVAKDENELEPLTKTINKVGKENAGYTKLVFYDYDSECNGLK</sequence>
<feature type="transmembrane region" description="Helical" evidence="6">
    <location>
        <begin position="448"/>
        <end position="469"/>
    </location>
</feature>
<dbReference type="RefSeq" id="XP_016970362.1">
    <property type="nucleotide sequence ID" value="XM_017114873.1"/>
</dbReference>
<evidence type="ECO:0000256" key="1">
    <source>
        <dbReference type="ARBA" id="ARBA00004141"/>
    </source>
</evidence>
<evidence type="ECO:0000256" key="5">
    <source>
        <dbReference type="ARBA" id="ARBA00023136"/>
    </source>
</evidence>
<evidence type="ECO:0000256" key="2">
    <source>
        <dbReference type="ARBA" id="ARBA00022448"/>
    </source>
</evidence>
<keyword evidence="3 6" id="KW-0812">Transmembrane</keyword>
<dbReference type="InterPro" id="IPR020846">
    <property type="entry name" value="MFS_dom"/>
</dbReference>
<dbReference type="SUPFAM" id="SSF103473">
    <property type="entry name" value="MFS general substrate transporter"/>
    <property type="match status" value="1"/>
</dbReference>
<dbReference type="OrthoDB" id="419616at2759"/>
<proteinExistence type="predicted"/>
<feature type="transmembrane region" description="Helical" evidence="6">
    <location>
        <begin position="148"/>
        <end position="170"/>
    </location>
</feature>
<keyword evidence="5 6" id="KW-0472">Membrane</keyword>
<dbReference type="AlphaFoldDB" id="A0A6P4DXW8"/>
<feature type="transmembrane region" description="Helical" evidence="6">
    <location>
        <begin position="481"/>
        <end position="508"/>
    </location>
</feature>
<dbReference type="InterPro" id="IPR036259">
    <property type="entry name" value="MFS_trans_sf"/>
</dbReference>
<dbReference type="PANTHER" id="PTHR23504">
    <property type="entry name" value="MAJOR FACILITATOR SUPERFAMILY DOMAIN-CONTAINING PROTEIN 10"/>
    <property type="match status" value="1"/>
</dbReference>
<organism evidence="8">
    <name type="scientific">Drosophila rhopaloa</name>
    <name type="common">Fruit fly</name>
    <dbReference type="NCBI Taxonomy" id="1041015"/>
    <lineage>
        <taxon>Eukaryota</taxon>
        <taxon>Metazoa</taxon>
        <taxon>Ecdysozoa</taxon>
        <taxon>Arthropoda</taxon>
        <taxon>Hexapoda</taxon>
        <taxon>Insecta</taxon>
        <taxon>Pterygota</taxon>
        <taxon>Neoptera</taxon>
        <taxon>Endopterygota</taxon>
        <taxon>Diptera</taxon>
        <taxon>Brachycera</taxon>
        <taxon>Muscomorpha</taxon>
        <taxon>Ephydroidea</taxon>
        <taxon>Drosophilidae</taxon>
        <taxon>Drosophila</taxon>
        <taxon>Sophophora</taxon>
    </lineage>
</organism>
<protein>
    <submittedName>
        <fullName evidence="8">Hippocampus abundant transcript 1 protein</fullName>
    </submittedName>
</protein>
<dbReference type="PANTHER" id="PTHR23504:SF1">
    <property type="entry name" value="GH21943P-RELATED"/>
    <property type="match status" value="1"/>
</dbReference>
<comment type="subcellular location">
    <subcellularLocation>
        <location evidence="1">Membrane</location>
        <topology evidence="1">Multi-pass membrane protein</topology>
    </subcellularLocation>
</comment>
<evidence type="ECO:0000313" key="8">
    <source>
        <dbReference type="RefSeq" id="XP_016970362.1"/>
    </source>
</evidence>
<feature type="transmembrane region" description="Helical" evidence="6">
    <location>
        <begin position="396"/>
        <end position="417"/>
    </location>
</feature>
<evidence type="ECO:0000256" key="4">
    <source>
        <dbReference type="ARBA" id="ARBA00022989"/>
    </source>
</evidence>
<feature type="transmembrane region" description="Helical" evidence="6">
    <location>
        <begin position="359"/>
        <end position="376"/>
    </location>
</feature>
<dbReference type="RefSeq" id="XP_016970362.2">
    <property type="nucleotide sequence ID" value="XM_017114873.2"/>
</dbReference>
<dbReference type="GeneID" id="108038143"/>
<feature type="transmembrane region" description="Helical" evidence="6">
    <location>
        <begin position="176"/>
        <end position="197"/>
    </location>
</feature>
<gene>
    <name evidence="8" type="primary">LOC108038143</name>
</gene>
<feature type="transmembrane region" description="Helical" evidence="6">
    <location>
        <begin position="114"/>
        <end position="136"/>
    </location>
</feature>
<evidence type="ECO:0000256" key="3">
    <source>
        <dbReference type="ARBA" id="ARBA00022692"/>
    </source>
</evidence>
<dbReference type="Pfam" id="PF07690">
    <property type="entry name" value="MFS_1"/>
    <property type="match status" value="2"/>
</dbReference>
<accession>A0A6P4DXW8</accession>
<name>A0A6P4DXW8_DRORH</name>
<feature type="transmembrane region" description="Helical" evidence="6">
    <location>
        <begin position="58"/>
        <end position="79"/>
    </location>
</feature>
<dbReference type="InterPro" id="IPR011701">
    <property type="entry name" value="MFS"/>
</dbReference>
<feature type="domain" description="Major facilitator superfamily (MFS) profile" evidence="7">
    <location>
        <begin position="24"/>
        <end position="548"/>
    </location>
</feature>
<feature type="transmembrane region" description="Helical" evidence="6">
    <location>
        <begin position="520"/>
        <end position="543"/>
    </location>
</feature>
<dbReference type="GO" id="GO:0022857">
    <property type="term" value="F:transmembrane transporter activity"/>
    <property type="evidence" value="ECO:0007669"/>
    <property type="project" value="InterPro"/>
</dbReference>
<evidence type="ECO:0000259" key="7">
    <source>
        <dbReference type="PROSITE" id="PS50850"/>
    </source>
</evidence>
<dbReference type="Gene3D" id="1.20.1250.20">
    <property type="entry name" value="MFS general substrate transporter like domains"/>
    <property type="match status" value="2"/>
</dbReference>
<feature type="transmembrane region" description="Helical" evidence="6">
    <location>
        <begin position="424"/>
        <end position="442"/>
    </location>
</feature>